<keyword evidence="5 7" id="KW-0472">Membrane</keyword>
<evidence type="ECO:0000256" key="3">
    <source>
        <dbReference type="ARBA" id="ARBA00022692"/>
    </source>
</evidence>
<evidence type="ECO:0000256" key="2">
    <source>
        <dbReference type="ARBA" id="ARBA00009824"/>
    </source>
</evidence>
<sequence>MPVCSNMARQRLSTRYVSPPHGAHLPHTALPGPALPMFIRSRMPLQRKLTLCAIFGLGVFVILCAVLNKYYSFTNPFGREWENWYVREVSTAILVANLPFTWGLVRSLFRVDDDQASQATGGMNSRARSFAEQSSTIDGRSIASRDRGRTDSGIFSIFKGIKLPNLKDSRKFDERQSSIVHTPPNVEFGSNRVDVASAPTNHRLEEYETGGVQLHEHVTHEVPHEKYLVLGRPRWGRIGGRTMKRYLSHGRMLRECVDEGDCTDTMRTGIIDVFDPEKLASKPEKPNLDDITSALPNPEKNTNNVEDEDEVEELVLMHRQPSKDSLKANDVLDADPGSSEAKTAIEEAEQADLEAASAAKAAMTAEQRAEAKRRAAEEKARRDHEIRVKECASQNMVDLKTAALEHFDEWRAHVIERIGNAVNQQDGGASEKPEQEHHDTPVTTGEGEKTTKEQEEAIRSTEGADDKDVNTALHKLYPPHETLLMKLNAPHRILILHSLLLLLLGLERYSAESRILLLHVASSLHLPLSTVTADERKVAQGLLEVASKQMSADKETKKAEDKNVFSRRWKVGLGAVAGAALIGVTGGLAAPLLAAGIGSVMGGIGLGGTVAAGYLGALAGSGPLVGILFGAYGGRMTGKMVDQYAKEVSDFAFLPVDPAPTSRLVSSHQKAEAEARRLRVAIGISGWLTEEGEVVKPWRVLSPTGIEAFALRWELEALLLLGNSISVYAKSAAWGIAKTQIIKHTVFAALSTALWPLMALNAAQIVDNPFSVARARSDKAGRVLADALANRVQGERPVTLIGYGLGARMIYACLQTLAERRQFGLVESAVLAGAAAPADAAGWRKARTVVSGRLVNVYSSNDYLLGFLYRSTSVQLGIAGLQEVHDVAGVENVDASDAVDGHLKYRFITGTILKRIGLEDVDLQEVHRQEAELVKEEKKEDEEMKERIQRGKAEGKSEEDIVKEMEGEVQKKNEKTFLGKVGKGFNNVSKGMSDSIGNLKIGGKGRSEESVSGRSTPQERSSDVDELKNARAKLKKASVTGERS</sequence>
<dbReference type="Proteomes" id="UP000327013">
    <property type="component" value="Unassembled WGS sequence"/>
</dbReference>
<feature type="region of interest" description="Disordered" evidence="6">
    <location>
        <begin position="981"/>
        <end position="1044"/>
    </location>
</feature>
<dbReference type="PANTHER" id="PTHR17920">
    <property type="entry name" value="TRANSMEMBRANE AND COILED-COIL DOMAIN-CONTAINING PROTEIN 4 TMCO4"/>
    <property type="match status" value="1"/>
</dbReference>
<name>A0A5N6KUR5_9ROSI</name>
<evidence type="ECO:0000256" key="5">
    <source>
        <dbReference type="ARBA" id="ARBA00023136"/>
    </source>
</evidence>
<feature type="region of interest" description="Disordered" evidence="6">
    <location>
        <begin position="280"/>
        <end position="305"/>
    </location>
</feature>
<feature type="region of interest" description="Disordered" evidence="6">
    <location>
        <begin position="320"/>
        <end position="342"/>
    </location>
</feature>
<comment type="subcellular location">
    <subcellularLocation>
        <location evidence="1">Membrane</location>
        <topology evidence="1">Multi-pass membrane protein</topology>
    </subcellularLocation>
</comment>
<keyword evidence="9" id="KW-1185">Reference proteome</keyword>
<protein>
    <recommendedName>
        <fullName evidence="10">DUF726 domain-containing protein</fullName>
    </recommendedName>
</protein>
<organism evidence="8 9">
    <name type="scientific">Carpinus fangiana</name>
    <dbReference type="NCBI Taxonomy" id="176857"/>
    <lineage>
        <taxon>Eukaryota</taxon>
        <taxon>Viridiplantae</taxon>
        <taxon>Streptophyta</taxon>
        <taxon>Embryophyta</taxon>
        <taxon>Tracheophyta</taxon>
        <taxon>Spermatophyta</taxon>
        <taxon>Magnoliopsida</taxon>
        <taxon>eudicotyledons</taxon>
        <taxon>Gunneridae</taxon>
        <taxon>Pentapetalae</taxon>
        <taxon>rosids</taxon>
        <taxon>fabids</taxon>
        <taxon>Fagales</taxon>
        <taxon>Betulaceae</taxon>
        <taxon>Carpinus</taxon>
    </lineage>
</organism>
<gene>
    <name evidence="8" type="ORF">FH972_023285</name>
</gene>
<feature type="compositionally biased region" description="Basic and acidic residues" evidence="6">
    <location>
        <begin position="367"/>
        <end position="384"/>
    </location>
</feature>
<evidence type="ECO:0000256" key="6">
    <source>
        <dbReference type="SAM" id="MobiDB-lite"/>
    </source>
</evidence>
<dbReference type="EMBL" id="VIBQ01000013">
    <property type="protein sequence ID" value="KAB8346240.1"/>
    <property type="molecule type" value="Genomic_DNA"/>
</dbReference>
<feature type="compositionally biased region" description="Basic and acidic residues" evidence="6">
    <location>
        <begin position="1020"/>
        <end position="1029"/>
    </location>
</feature>
<feature type="transmembrane region" description="Helical" evidence="7">
    <location>
        <begin position="49"/>
        <end position="71"/>
    </location>
</feature>
<dbReference type="InterPro" id="IPR007941">
    <property type="entry name" value="DUF726"/>
</dbReference>
<comment type="similarity">
    <text evidence="2">Belongs to the TMCO4 family.</text>
</comment>
<evidence type="ECO:0000256" key="4">
    <source>
        <dbReference type="ARBA" id="ARBA00022989"/>
    </source>
</evidence>
<reference evidence="8 9" key="1">
    <citation type="submission" date="2019-06" db="EMBL/GenBank/DDBJ databases">
        <title>A chromosomal-level reference genome of Carpinus fangiana (Coryloideae, Betulaceae).</title>
        <authorList>
            <person name="Yang X."/>
            <person name="Wang Z."/>
            <person name="Zhang L."/>
            <person name="Hao G."/>
            <person name="Liu J."/>
            <person name="Yang Y."/>
        </authorList>
    </citation>
    <scope>NUCLEOTIDE SEQUENCE [LARGE SCALE GENOMIC DNA]</scope>
    <source>
        <strain evidence="8">Cfa_2016G</strain>
        <tissue evidence="8">Leaf</tissue>
    </source>
</reference>
<dbReference type="OrthoDB" id="277931at2759"/>
<feature type="region of interest" description="Disordered" evidence="6">
    <location>
        <begin position="424"/>
        <end position="467"/>
    </location>
</feature>
<evidence type="ECO:0000313" key="8">
    <source>
        <dbReference type="EMBL" id="KAB8346240.1"/>
    </source>
</evidence>
<dbReference type="SUPFAM" id="SSF53474">
    <property type="entry name" value="alpha/beta-Hydrolases"/>
    <property type="match status" value="1"/>
</dbReference>
<keyword evidence="3 7" id="KW-0812">Transmembrane</keyword>
<dbReference type="InterPro" id="IPR029058">
    <property type="entry name" value="AB_hydrolase_fold"/>
</dbReference>
<evidence type="ECO:0000256" key="7">
    <source>
        <dbReference type="SAM" id="Phobius"/>
    </source>
</evidence>
<accession>A0A5N6KUR5</accession>
<proteinExistence type="inferred from homology"/>
<feature type="region of interest" description="Disordered" evidence="6">
    <location>
        <begin position="935"/>
        <end position="968"/>
    </location>
</feature>
<evidence type="ECO:0008006" key="10">
    <source>
        <dbReference type="Google" id="ProtNLM"/>
    </source>
</evidence>
<dbReference type="Pfam" id="PF05277">
    <property type="entry name" value="DUF726"/>
    <property type="match status" value="1"/>
</dbReference>
<feature type="transmembrane region" description="Helical" evidence="7">
    <location>
        <begin position="571"/>
        <end position="594"/>
    </location>
</feature>
<comment type="caution">
    <text evidence="8">The sequence shown here is derived from an EMBL/GenBank/DDBJ whole genome shotgun (WGS) entry which is preliminary data.</text>
</comment>
<feature type="region of interest" description="Disordered" evidence="6">
    <location>
        <begin position="362"/>
        <end position="384"/>
    </location>
</feature>
<feature type="compositionally biased region" description="Basic and acidic residues" evidence="6">
    <location>
        <begin position="429"/>
        <end position="467"/>
    </location>
</feature>
<dbReference type="GO" id="GO:0016020">
    <property type="term" value="C:membrane"/>
    <property type="evidence" value="ECO:0007669"/>
    <property type="project" value="UniProtKB-SubCell"/>
</dbReference>
<dbReference type="PANTHER" id="PTHR17920:SF22">
    <property type="entry name" value="DUF726 DOMAIN PROTEIN (AFU_ORTHOLOGUE AFUA_2G12860)"/>
    <property type="match status" value="1"/>
</dbReference>
<feature type="transmembrane region" description="Helical" evidence="7">
    <location>
        <begin position="614"/>
        <end position="634"/>
    </location>
</feature>
<evidence type="ECO:0000256" key="1">
    <source>
        <dbReference type="ARBA" id="ARBA00004141"/>
    </source>
</evidence>
<dbReference type="AlphaFoldDB" id="A0A5N6KUR5"/>
<feature type="compositionally biased region" description="Polar residues" evidence="6">
    <location>
        <begin position="986"/>
        <end position="996"/>
    </location>
</feature>
<evidence type="ECO:0000313" key="9">
    <source>
        <dbReference type="Proteomes" id="UP000327013"/>
    </source>
</evidence>
<keyword evidence="4 7" id="KW-1133">Transmembrane helix</keyword>